<evidence type="ECO:0000256" key="13">
    <source>
        <dbReference type="HAMAP-Rule" id="MF_00130"/>
    </source>
</evidence>
<comment type="subcellular location">
    <subcellularLocation>
        <location evidence="1 13">Cytoplasm</location>
    </subcellularLocation>
</comment>
<keyword evidence="4 13" id="KW-0479">Metal-binding</keyword>
<feature type="binding site" evidence="13">
    <location>
        <position position="91"/>
    </location>
    <ligand>
        <name>Mg(2+)</name>
        <dbReference type="ChEBI" id="CHEBI:18420"/>
    </ligand>
</feature>
<feature type="site" description="Transition state stabilizer" evidence="13">
    <location>
        <position position="75"/>
    </location>
</feature>
<name>A0A078MEH6_9BACL</name>
<keyword evidence="2 13" id="KW-0963">Cytoplasm</keyword>
<feature type="binding site" evidence="13">
    <location>
        <position position="60"/>
    </location>
    <ligand>
        <name>Mg(2+)</name>
        <dbReference type="ChEBI" id="CHEBI:18420"/>
    </ligand>
</feature>
<dbReference type="HOGENOM" id="CLU_096340_0_1_9"/>
<evidence type="ECO:0000256" key="12">
    <source>
        <dbReference type="ARBA" id="ARBA00029523"/>
    </source>
</evidence>
<dbReference type="SUPFAM" id="SSF52980">
    <property type="entry name" value="Restriction endonuclease-like"/>
    <property type="match status" value="1"/>
</dbReference>
<dbReference type="GO" id="GO:0005737">
    <property type="term" value="C:cytoplasm"/>
    <property type="evidence" value="ECO:0007669"/>
    <property type="project" value="UniProtKB-SubCell"/>
</dbReference>
<dbReference type="InterPro" id="IPR011856">
    <property type="entry name" value="tRNA_endonuc-like_dom_sf"/>
</dbReference>
<accession>A0A078MEH6</accession>
<dbReference type="EC" id="3.1.21.10" evidence="13"/>
<dbReference type="Gene3D" id="3.40.1350.10">
    <property type="match status" value="1"/>
</dbReference>
<keyword evidence="5 13" id="KW-0255">Endonuclease</keyword>
<keyword evidence="6 13" id="KW-0227">DNA damage</keyword>
<evidence type="ECO:0000256" key="5">
    <source>
        <dbReference type="ARBA" id="ARBA00022759"/>
    </source>
</evidence>
<evidence type="ECO:0000256" key="6">
    <source>
        <dbReference type="ARBA" id="ARBA00022763"/>
    </source>
</evidence>
<dbReference type="AlphaFoldDB" id="A0A078MEH6"/>
<evidence type="ECO:0000256" key="4">
    <source>
        <dbReference type="ARBA" id="ARBA00022723"/>
    </source>
</evidence>
<sequence>MRSYTHANRGSLLESMLDRTNTQYRNANIADVRKVPTPLQVIKDKGRTVEARKEKAQWVDYVGVYQGAAIAFDAKQVKAKSLPLTNITIDQYEFLKSWAIQGAITFLIVMFTIPGQNEPQVYALPFNVLREFWEQKENGRKSIPLKVFDEAAIKIQTKDGFVLHYAAAIEDLA</sequence>
<keyword evidence="10 13" id="KW-0234">DNA repair</keyword>
<evidence type="ECO:0000256" key="8">
    <source>
        <dbReference type="ARBA" id="ARBA00022842"/>
    </source>
</evidence>
<dbReference type="InterPro" id="IPR011335">
    <property type="entry name" value="Restrct_endonuc-II-like"/>
</dbReference>
<reference evidence="14" key="1">
    <citation type="submission" date="2014-07" db="EMBL/GenBank/DDBJ databases">
        <authorList>
            <person name="Urmite Genomes Urmite Genomes"/>
        </authorList>
    </citation>
    <scope>NUCLEOTIDE SEQUENCE</scope>
    <source>
        <strain evidence="14">13S34_air</strain>
    </source>
</reference>
<evidence type="ECO:0000313" key="14">
    <source>
        <dbReference type="EMBL" id="CEA05728.1"/>
    </source>
</evidence>
<dbReference type="HAMAP" id="MF_00130">
    <property type="entry name" value="RecU"/>
    <property type="match status" value="1"/>
</dbReference>
<comment type="function">
    <text evidence="13">Endonuclease that resolves Holliday junction intermediates in genetic recombination. Cleaves mobile four-strand junctions by introducing symmetrical nicks in paired strands. Promotes annealing of linear ssDNA with homologous dsDNA. Required for DNA repair, homologous recombination and chromosome segregation.</text>
</comment>
<keyword evidence="8 13" id="KW-0460">Magnesium</keyword>
<dbReference type="EMBL" id="LN483079">
    <property type="protein sequence ID" value="CEA05728.1"/>
    <property type="molecule type" value="Genomic_DNA"/>
</dbReference>
<dbReference type="PATRIC" id="fig|1461583.4.peg.2514"/>
<gene>
    <name evidence="14" type="primary">recU_2</name>
    <name evidence="13" type="synonym">recU</name>
    <name evidence="14" type="ORF">BN1050_02621</name>
</gene>
<dbReference type="GO" id="GO:0006310">
    <property type="term" value="P:DNA recombination"/>
    <property type="evidence" value="ECO:0007669"/>
    <property type="project" value="UniProtKB-UniRule"/>
</dbReference>
<protein>
    <recommendedName>
        <fullName evidence="12 13">Holliday junction resolvase RecU</fullName>
        <ecNumber evidence="13">3.1.21.10</ecNumber>
    </recommendedName>
    <alternativeName>
        <fullName evidence="13">Recombination protein U homolog</fullName>
    </alternativeName>
</protein>
<dbReference type="GO" id="GO:0000287">
    <property type="term" value="F:magnesium ion binding"/>
    <property type="evidence" value="ECO:0007669"/>
    <property type="project" value="UniProtKB-UniRule"/>
</dbReference>
<feature type="binding site" evidence="13">
    <location>
        <position position="73"/>
    </location>
    <ligand>
        <name>Mg(2+)</name>
        <dbReference type="ChEBI" id="CHEBI:18420"/>
    </ligand>
</feature>
<comment type="catalytic activity">
    <reaction evidence="13">
        <text>Endonucleolytic cleavage at a junction such as a reciprocal single-stranded crossover between two homologous DNA duplexes (Holliday junction).</text>
        <dbReference type="EC" id="3.1.21.10"/>
    </reaction>
</comment>
<dbReference type="GO" id="GO:0006281">
    <property type="term" value="P:DNA repair"/>
    <property type="evidence" value="ECO:0007669"/>
    <property type="project" value="UniProtKB-UniRule"/>
</dbReference>
<comment type="similarity">
    <text evidence="11 13">Belongs to the RecU family.</text>
</comment>
<dbReference type="InterPro" id="IPR004612">
    <property type="entry name" value="Resolv_RecU"/>
</dbReference>
<keyword evidence="7 13" id="KW-0378">Hydrolase</keyword>
<dbReference type="GO" id="GO:0003676">
    <property type="term" value="F:nucleic acid binding"/>
    <property type="evidence" value="ECO:0007669"/>
    <property type="project" value="InterPro"/>
</dbReference>
<proteinExistence type="inferred from homology"/>
<keyword evidence="3 13" id="KW-0540">Nuclease</keyword>
<comment type="caution">
    <text evidence="13">Lacks conserved residue(s) required for the propagation of feature annotation.</text>
</comment>
<keyword evidence="9 13" id="KW-0233">DNA recombination</keyword>
<dbReference type="Pfam" id="PF03838">
    <property type="entry name" value="RecU"/>
    <property type="match status" value="1"/>
</dbReference>
<dbReference type="CDD" id="cd22354">
    <property type="entry name" value="RecU-like"/>
    <property type="match status" value="1"/>
</dbReference>
<comment type="cofactor">
    <cofactor evidence="13">
        <name>Mg(2+)</name>
        <dbReference type="ChEBI" id="CHEBI:18420"/>
    </cofactor>
    <text evidence="13">Binds 1 Mg(2+) ion per subunit.</text>
</comment>
<evidence type="ECO:0000256" key="1">
    <source>
        <dbReference type="ARBA" id="ARBA00004496"/>
    </source>
</evidence>
<dbReference type="GO" id="GO:0007059">
    <property type="term" value="P:chromosome segregation"/>
    <property type="evidence" value="ECO:0007669"/>
    <property type="project" value="UniProtKB-UniRule"/>
</dbReference>
<dbReference type="GO" id="GO:0008821">
    <property type="term" value="F:crossover junction DNA endonuclease activity"/>
    <property type="evidence" value="ECO:0007669"/>
    <property type="project" value="UniProtKB-EC"/>
</dbReference>
<evidence type="ECO:0000256" key="7">
    <source>
        <dbReference type="ARBA" id="ARBA00022801"/>
    </source>
</evidence>
<evidence type="ECO:0000256" key="9">
    <source>
        <dbReference type="ARBA" id="ARBA00023172"/>
    </source>
</evidence>
<organism evidence="14">
    <name type="scientific">Metalysinibacillus saudimassiliensis</name>
    <dbReference type="NCBI Taxonomy" id="1461583"/>
    <lineage>
        <taxon>Bacteria</taxon>
        <taxon>Bacillati</taxon>
        <taxon>Bacillota</taxon>
        <taxon>Bacilli</taxon>
        <taxon>Bacillales</taxon>
        <taxon>Caryophanaceae</taxon>
        <taxon>Metalysinibacillus</taxon>
    </lineage>
</organism>
<evidence type="ECO:0000256" key="3">
    <source>
        <dbReference type="ARBA" id="ARBA00022722"/>
    </source>
</evidence>
<evidence type="ECO:0000256" key="2">
    <source>
        <dbReference type="ARBA" id="ARBA00022490"/>
    </source>
</evidence>
<evidence type="ECO:0000256" key="11">
    <source>
        <dbReference type="ARBA" id="ARBA00023447"/>
    </source>
</evidence>
<evidence type="ECO:0000256" key="10">
    <source>
        <dbReference type="ARBA" id="ARBA00023204"/>
    </source>
</evidence>